<feature type="compositionally biased region" description="Low complexity" evidence="2">
    <location>
        <begin position="1917"/>
        <end position="1926"/>
    </location>
</feature>
<evidence type="ECO:0000256" key="2">
    <source>
        <dbReference type="SAM" id="MobiDB-lite"/>
    </source>
</evidence>
<feature type="region of interest" description="Disordered" evidence="2">
    <location>
        <begin position="766"/>
        <end position="871"/>
    </location>
</feature>
<feature type="compositionally biased region" description="Polar residues" evidence="2">
    <location>
        <begin position="1147"/>
        <end position="1163"/>
    </location>
</feature>
<gene>
    <name evidence="3" type="ORF">BLNAU_7358</name>
</gene>
<feature type="compositionally biased region" description="Basic and acidic residues" evidence="2">
    <location>
        <begin position="623"/>
        <end position="635"/>
    </location>
</feature>
<evidence type="ECO:0000313" key="4">
    <source>
        <dbReference type="Proteomes" id="UP001281761"/>
    </source>
</evidence>
<feature type="compositionally biased region" description="Acidic residues" evidence="2">
    <location>
        <begin position="1011"/>
        <end position="1029"/>
    </location>
</feature>
<feature type="compositionally biased region" description="Low complexity" evidence="2">
    <location>
        <begin position="900"/>
        <end position="909"/>
    </location>
</feature>
<feature type="compositionally biased region" description="Polar residues" evidence="2">
    <location>
        <begin position="1"/>
        <end position="33"/>
    </location>
</feature>
<dbReference type="PANTHER" id="PTHR20929:SF11">
    <property type="entry name" value="DYNEIN AXONEMAL INTERMEDIATE CHAIN 7"/>
    <property type="match status" value="1"/>
</dbReference>
<accession>A0ABQ9Y1T1</accession>
<feature type="region of interest" description="Disordered" evidence="2">
    <location>
        <begin position="1137"/>
        <end position="1167"/>
    </location>
</feature>
<feature type="region of interest" description="Disordered" evidence="2">
    <location>
        <begin position="900"/>
        <end position="980"/>
    </location>
</feature>
<organism evidence="3 4">
    <name type="scientific">Blattamonas nauphoetae</name>
    <dbReference type="NCBI Taxonomy" id="2049346"/>
    <lineage>
        <taxon>Eukaryota</taxon>
        <taxon>Metamonada</taxon>
        <taxon>Preaxostyla</taxon>
        <taxon>Oxymonadida</taxon>
        <taxon>Blattamonas</taxon>
    </lineage>
</organism>
<feature type="compositionally biased region" description="Basic and acidic residues" evidence="2">
    <location>
        <begin position="766"/>
        <end position="784"/>
    </location>
</feature>
<keyword evidence="4" id="KW-1185">Reference proteome</keyword>
<feature type="region of interest" description="Disordered" evidence="2">
    <location>
        <begin position="572"/>
        <end position="662"/>
    </location>
</feature>
<feature type="compositionally biased region" description="Low complexity" evidence="2">
    <location>
        <begin position="1698"/>
        <end position="1714"/>
    </location>
</feature>
<feature type="compositionally biased region" description="Polar residues" evidence="2">
    <location>
        <begin position="1076"/>
        <end position="1090"/>
    </location>
</feature>
<feature type="compositionally biased region" description="Polar residues" evidence="2">
    <location>
        <begin position="921"/>
        <end position="931"/>
    </location>
</feature>
<proteinExistence type="predicted"/>
<feature type="region of interest" description="Disordered" evidence="2">
    <location>
        <begin position="1683"/>
        <end position="1750"/>
    </location>
</feature>
<reference evidence="3 4" key="1">
    <citation type="journal article" date="2022" name="bioRxiv">
        <title>Genomics of Preaxostyla Flagellates Illuminates Evolutionary Transitions and the Path Towards Mitochondrial Loss.</title>
        <authorList>
            <person name="Novak L.V.F."/>
            <person name="Treitli S.C."/>
            <person name="Pyrih J."/>
            <person name="Halakuc P."/>
            <person name="Pipaliya S.V."/>
            <person name="Vacek V."/>
            <person name="Brzon O."/>
            <person name="Soukal P."/>
            <person name="Eme L."/>
            <person name="Dacks J.B."/>
            <person name="Karnkowska A."/>
            <person name="Elias M."/>
            <person name="Hampl V."/>
        </authorList>
    </citation>
    <scope>NUCLEOTIDE SEQUENCE [LARGE SCALE GENOMIC DNA]</scope>
    <source>
        <strain evidence="3">NAU3</strain>
        <tissue evidence="3">Gut</tissue>
    </source>
</reference>
<feature type="region of interest" description="Disordered" evidence="2">
    <location>
        <begin position="1484"/>
        <end position="1510"/>
    </location>
</feature>
<sequence>MSSKPNSQSASNTKSASAAGTAKQNSSGSSSKPAATPAAVKTDATGKKKKGKKLSKKEQEKLRLLAEQAAREEEERRLAEEAERERIRKIQQEEEEKRLRELMAKLAEEEAIRMKEEQGEVNAFDQRRMQMLAAETAIYNAATEWLSFVNFGRDSIREPSPYAFSELNSLVSSIKDQIGKQSSNPDSVLLPVSSPYLGYPSYYTSSSSRPLPSFTPQSVFSESPSGTEIPSSFNPHSLSYQADVITQAAVQSSLLISLAKKCEELSYSLTTDSLAVQLYVQNPPAERKREKYGELSLEFRKLSQLLLDTATFSFLMSAEDRALELQYIGESLSGNGKARKKSWKPLPISLGLVPEGRKADGIGLPGSGLNVFDEQIVKEMEKEEETKMMREMSPTDVVTSAETKQLICFLWVNQQKGFKGRVFEVTQEGVRGLLDESEDEKKLKMRYRTEEEMQLFLQMRKEAVEKKKASSEEEFTFPELPQSLQSFELSAPAIHLPRTRIFPPFSVFLNVPKSLMMMSFGFRVIVMDNDLLSLNPPLPVNLYRRLINPIAANDGFSFDKYAQMPRNSIFEPFVPTFTSPPPKQKPVPEKKQDAEAVEINEEQPLSSKREQENLNTPPQTPTNKDDDVQEQKPAEKTPTPQRFETDHPRTPSPFLLSQMNPSLTTPLRPELGQEFVETEKERDPNWMALNLAEREELEDGFWFPVGPIYHTELFSTQQMLPGSTTQTLTTKNVNWWQIRQVVPVPAVLDEIVEKEAKKLDALSEKVKNAKKEQAEDKDADKPEPLGDSNEKDEEVSQSETGGDTKDGNEKDEDGKSSEGRKSRKTKKRSSKKDETENTEETNDTTQNDTQEDVQQENKPENDPNFEFLPENRAASIDLPSLIDTHILSGLAYPPLSGQAIAAQAQTKQANVPAQPVPNTPNKPEQTESTTRNGEEGGVDEDAQDSNDANVNENTPEEEEVPEKPETSLTILQLKDILPGSELRIRLPFEEDRIILDRSLFLRTQFIKPLKDEEDEDGESEEEDEEEEVPEALHKRTNKKTDETTARKSMDSLGATERSREEDHEETQAEAPPAKVTSFSLSASESPSVHNNIPPPVVGWWDPQRGKWCTDGVTDVICIDEEEAKIPEQDHLRIRQASNRPEDPAPTEQPSVDPSQPKTESSTVAIPDKQQKEVNPFKYVTFSTIHFTAHSILLPQTHNLPYTSWRLHPLTTDCILFHLETPFFGSILFEIHQKTAVLVYPRHKAFEDILDIPMAPRRLLRTLKERGLNVMPSETSLNSLTPPIKLKHTPTEAELHHLISVCTPSFAFSSSALNSISSYSEFVFRATEWTPFKHPMIYGEEHPQQSSMEENHEELIGMTQSQTPVVQASIMISRPTTAGTDISIPPSDDNDQSELLFNRPNLTLMIEGENGEPEMIERIDEEYESDDEGDEAIAPPNPVISALKRGDFPTLSPLVLPSQKKVTIKRIDEPALAELVAADVIVPQKSTQKKQDGTETPNPLQPETIDIDADDDDASIKLATQMEYENRQHEKAIREHLKKEHGGSQLGQTFHPPLTSYDYFSFRIVDSEWTVPPIDDTTEYELIKAEAEQKEDDEEEKRAREMRLELDEKDRRKEEEEGLDDEEKEAREAIRRKLWDEWEADLQKRKEERAKERRRIHIKGSEWFTVLHERNNCRLIKSTERDADPYYIEEPAPQSKTNSKPPSRSASTAPSTTGSLQHADKEDKNPDGGDEDASDNENLSDDSNPPVRDVSVNHDIIDGKKAHLTLLNALKEVMTPRLIPSGYVPYSSFQQRGEAAIEDVEMYFPALDGIEGASTLLALTVKEMMDYVRPFTFTRYDWSVKQKEAEERQKQRKRRQFEIKKLRNIVQERIRQEEEQRQKEEEERKIQEEAERLEKEKAQAEETKSRVKSAQSKKSGKKSPSPGKKKK</sequence>
<dbReference type="EMBL" id="JARBJD010000044">
    <property type="protein sequence ID" value="KAK2957703.1"/>
    <property type="molecule type" value="Genomic_DNA"/>
</dbReference>
<evidence type="ECO:0000313" key="3">
    <source>
        <dbReference type="EMBL" id="KAK2957703.1"/>
    </source>
</evidence>
<feature type="region of interest" description="Disordered" evidence="2">
    <location>
        <begin position="1868"/>
        <end position="1926"/>
    </location>
</feature>
<dbReference type="PANTHER" id="PTHR20929">
    <property type="entry name" value="LUNG ADENOMA SUSCEPTIBILITY 1-RELATED"/>
    <property type="match status" value="1"/>
</dbReference>
<evidence type="ECO:0000256" key="1">
    <source>
        <dbReference type="SAM" id="Coils"/>
    </source>
</evidence>
<keyword evidence="1" id="KW-0175">Coiled coil</keyword>
<feature type="compositionally biased region" description="Basic and acidic residues" evidence="2">
    <location>
        <begin position="56"/>
        <end position="84"/>
    </location>
</feature>
<evidence type="ECO:0008006" key="5">
    <source>
        <dbReference type="Google" id="ProtNLM"/>
    </source>
</evidence>
<feature type="compositionally biased region" description="Basic and acidic residues" evidence="2">
    <location>
        <begin position="1030"/>
        <end position="1049"/>
    </location>
</feature>
<feature type="compositionally biased region" description="Basic and acidic residues" evidence="2">
    <location>
        <begin position="1717"/>
        <end position="1726"/>
    </location>
</feature>
<name>A0ABQ9Y1T1_9EUKA</name>
<dbReference type="Proteomes" id="UP001281761">
    <property type="component" value="Unassembled WGS sequence"/>
</dbReference>
<feature type="compositionally biased region" description="Basic residues" evidence="2">
    <location>
        <begin position="821"/>
        <end position="830"/>
    </location>
</feature>
<feature type="region of interest" description="Disordered" evidence="2">
    <location>
        <begin position="1"/>
        <end position="84"/>
    </location>
</feature>
<feature type="coiled-coil region" evidence="1">
    <location>
        <begin position="1579"/>
        <end position="1631"/>
    </location>
</feature>
<feature type="compositionally biased region" description="Basic and acidic residues" evidence="2">
    <location>
        <begin position="802"/>
        <end position="820"/>
    </location>
</feature>
<protein>
    <recommendedName>
        <fullName evidence="5">IC97/Casc1 N-terminal domain-containing protein</fullName>
    </recommendedName>
</protein>
<feature type="compositionally biased region" description="Acidic residues" evidence="2">
    <location>
        <begin position="1727"/>
        <end position="1739"/>
    </location>
</feature>
<feature type="region of interest" description="Disordered" evidence="2">
    <location>
        <begin position="1010"/>
        <end position="1094"/>
    </location>
</feature>
<comment type="caution">
    <text evidence="3">The sequence shown here is derived from an EMBL/GenBank/DDBJ whole genome shotgun (WGS) entry which is preliminary data.</text>
</comment>
<feature type="compositionally biased region" description="Basic and acidic residues" evidence="2">
    <location>
        <begin position="1868"/>
        <end position="1904"/>
    </location>
</feature>
<dbReference type="InterPro" id="IPR023247">
    <property type="entry name" value="IC97/Dnai7-like"/>
</dbReference>